<feature type="domain" description="DUF6537" evidence="1">
    <location>
        <begin position="54"/>
        <end position="253"/>
    </location>
</feature>
<evidence type="ECO:0000313" key="2">
    <source>
        <dbReference type="EMBL" id="TSE30555.1"/>
    </source>
</evidence>
<protein>
    <recommendedName>
        <fullName evidence="1">DUF6537 domain-containing protein</fullName>
    </recommendedName>
</protein>
<accession>A0A554X423</accession>
<organism evidence="2 3">
    <name type="scientific">Tepidimonas thermarum</name>
    <dbReference type="NCBI Taxonomy" id="335431"/>
    <lineage>
        <taxon>Bacteria</taxon>
        <taxon>Pseudomonadati</taxon>
        <taxon>Pseudomonadota</taxon>
        <taxon>Betaproteobacteria</taxon>
        <taxon>Burkholderiales</taxon>
        <taxon>Tepidimonas</taxon>
    </lineage>
</organism>
<sequence>MLDGFARLRHDAVVRRHHQDDDVGGRRAAHDEAALKRLLQPAQVVELRPRPTLEHVIRVRVEHLTGYQNAAYAQRYEALVRRVQAAEAALGTGSTALTEAVARHLAQLMAYKDEYEVARLYTDGAFVQRLREQFEGDFTLRFHLAPPLLAKRNDKGELVKREYGPWMLGAFRLLARFKGLRGTALDPFGYTEERRTERALIREYEAAIDELLRDLRAERLPLALEIARWPARVKGFGHVKARNLQAARPVWDELLRRWRAGEGTAAPAGAGARAA</sequence>
<gene>
    <name evidence="2" type="ORF">Tther_00952</name>
</gene>
<dbReference type="Proteomes" id="UP000318542">
    <property type="component" value="Unassembled WGS sequence"/>
</dbReference>
<dbReference type="Pfam" id="PF20169">
    <property type="entry name" value="DUF6537"/>
    <property type="match status" value="1"/>
</dbReference>
<name>A0A554X423_9BURK</name>
<dbReference type="EMBL" id="VJOL01000012">
    <property type="protein sequence ID" value="TSE30555.1"/>
    <property type="molecule type" value="Genomic_DNA"/>
</dbReference>
<dbReference type="AlphaFoldDB" id="A0A554X423"/>
<proteinExistence type="predicted"/>
<dbReference type="InterPro" id="IPR046667">
    <property type="entry name" value="DUF6537"/>
</dbReference>
<evidence type="ECO:0000259" key="1">
    <source>
        <dbReference type="Pfam" id="PF20169"/>
    </source>
</evidence>
<keyword evidence="3" id="KW-1185">Reference proteome</keyword>
<reference evidence="2 3" key="1">
    <citation type="submission" date="2019-07" db="EMBL/GenBank/DDBJ databases">
        <title>Tepidimonas thermarum AA-1 draft genome.</title>
        <authorList>
            <person name="Da Costa M.S."/>
            <person name="Froufe H.J.C."/>
            <person name="Egas C."/>
            <person name="Albuquerque L."/>
        </authorList>
    </citation>
    <scope>NUCLEOTIDE SEQUENCE [LARGE SCALE GENOMIC DNA]</scope>
    <source>
        <strain evidence="2 3">AA-1</strain>
    </source>
</reference>
<comment type="caution">
    <text evidence="2">The sequence shown here is derived from an EMBL/GenBank/DDBJ whole genome shotgun (WGS) entry which is preliminary data.</text>
</comment>
<evidence type="ECO:0000313" key="3">
    <source>
        <dbReference type="Proteomes" id="UP000318542"/>
    </source>
</evidence>